<dbReference type="EMBL" id="NOZQ01000168">
    <property type="protein sequence ID" value="OYD14660.1"/>
    <property type="molecule type" value="Genomic_DNA"/>
</dbReference>
<comment type="similarity">
    <text evidence="7">Belongs to the transglycosylase MltG family.</text>
</comment>
<dbReference type="NCBIfam" id="TIGR00247">
    <property type="entry name" value="endolytic transglycosylase MltG"/>
    <property type="match status" value="1"/>
</dbReference>
<evidence type="ECO:0000256" key="3">
    <source>
        <dbReference type="ARBA" id="ARBA00022989"/>
    </source>
</evidence>
<comment type="caution">
    <text evidence="8">The sequence shown here is derived from an EMBL/GenBank/DDBJ whole genome shotgun (WGS) entry which is preliminary data.</text>
</comment>
<gene>
    <name evidence="7" type="primary">mltG</name>
    <name evidence="9" type="ORF">CH333_07515</name>
    <name evidence="8" type="ORF">CH333_10465</name>
</gene>
<dbReference type="GO" id="GO:0071555">
    <property type="term" value="P:cell wall organization"/>
    <property type="evidence" value="ECO:0007669"/>
    <property type="project" value="UniProtKB-KW"/>
</dbReference>
<dbReference type="CDD" id="cd08010">
    <property type="entry name" value="MltG_like"/>
    <property type="match status" value="1"/>
</dbReference>
<evidence type="ECO:0000256" key="5">
    <source>
        <dbReference type="ARBA" id="ARBA00023239"/>
    </source>
</evidence>
<keyword evidence="3 7" id="KW-1133">Transmembrane helix</keyword>
<dbReference type="PANTHER" id="PTHR30518">
    <property type="entry name" value="ENDOLYTIC MUREIN TRANSGLYCOSYLASE"/>
    <property type="match status" value="1"/>
</dbReference>
<keyword evidence="2 7" id="KW-0812">Transmembrane</keyword>
<dbReference type="Gene3D" id="3.30.160.60">
    <property type="entry name" value="Classic Zinc Finger"/>
    <property type="match status" value="1"/>
</dbReference>
<dbReference type="Pfam" id="PF02618">
    <property type="entry name" value="YceG"/>
    <property type="match status" value="1"/>
</dbReference>
<name>A0A235BNS4_UNCW3</name>
<dbReference type="EC" id="4.2.2.29" evidence="7"/>
<reference evidence="8 10" key="1">
    <citation type="submission" date="2017-07" db="EMBL/GenBank/DDBJ databases">
        <title>Recovery of genomes from metagenomes via a dereplication, aggregation, and scoring strategy.</title>
        <authorList>
            <person name="Sieber C.M."/>
            <person name="Probst A.J."/>
            <person name="Sharrar A."/>
            <person name="Thomas B.C."/>
            <person name="Hess M."/>
            <person name="Tringe S.G."/>
            <person name="Banfield J.F."/>
        </authorList>
    </citation>
    <scope>NUCLEOTIDE SEQUENCE [LARGE SCALE GENOMIC DNA]</scope>
    <source>
        <strain evidence="8">JGI_Cruoil_03_44_89</strain>
    </source>
</reference>
<feature type="site" description="Important for catalytic activity" evidence="7">
    <location>
        <position position="195"/>
    </location>
</feature>
<dbReference type="Proteomes" id="UP000215215">
    <property type="component" value="Unassembled WGS sequence"/>
</dbReference>
<dbReference type="GO" id="GO:0009252">
    <property type="term" value="P:peptidoglycan biosynthetic process"/>
    <property type="evidence" value="ECO:0007669"/>
    <property type="project" value="UniProtKB-UniRule"/>
</dbReference>
<evidence type="ECO:0000256" key="1">
    <source>
        <dbReference type="ARBA" id="ARBA00022475"/>
    </source>
</evidence>
<accession>A0A235BNS4</accession>
<protein>
    <recommendedName>
        <fullName evidence="7">Endolytic murein transglycosylase</fullName>
        <ecNumber evidence="7">4.2.2.29</ecNumber>
    </recommendedName>
    <alternativeName>
        <fullName evidence="7">Peptidoglycan lytic transglycosylase</fullName>
    </alternativeName>
    <alternativeName>
        <fullName evidence="7">Peptidoglycan polymerization terminase</fullName>
    </alternativeName>
</protein>
<evidence type="ECO:0000256" key="4">
    <source>
        <dbReference type="ARBA" id="ARBA00023136"/>
    </source>
</evidence>
<dbReference type="HAMAP" id="MF_02065">
    <property type="entry name" value="MltG"/>
    <property type="match status" value="1"/>
</dbReference>
<dbReference type="Gene3D" id="3.30.1490.480">
    <property type="entry name" value="Endolytic murein transglycosylase"/>
    <property type="match status" value="1"/>
</dbReference>
<dbReference type="EMBL" id="NOZQ01000225">
    <property type="protein sequence ID" value="OYD13689.1"/>
    <property type="molecule type" value="Genomic_DNA"/>
</dbReference>
<keyword evidence="4 7" id="KW-0472">Membrane</keyword>
<evidence type="ECO:0000256" key="2">
    <source>
        <dbReference type="ARBA" id="ARBA00022692"/>
    </source>
</evidence>
<dbReference type="GO" id="GO:0008932">
    <property type="term" value="F:lytic endotransglycosylase activity"/>
    <property type="evidence" value="ECO:0007669"/>
    <property type="project" value="UniProtKB-UniRule"/>
</dbReference>
<dbReference type="InterPro" id="IPR003770">
    <property type="entry name" value="MLTG-like"/>
</dbReference>
<evidence type="ECO:0000313" key="9">
    <source>
        <dbReference type="EMBL" id="OYD14660.1"/>
    </source>
</evidence>
<evidence type="ECO:0000313" key="10">
    <source>
        <dbReference type="Proteomes" id="UP000215215"/>
    </source>
</evidence>
<proteinExistence type="inferred from homology"/>
<evidence type="ECO:0000256" key="6">
    <source>
        <dbReference type="ARBA" id="ARBA00023316"/>
    </source>
</evidence>
<comment type="function">
    <text evidence="7">Functions as a peptidoglycan terminase that cleaves nascent peptidoglycan strands endolytically to terminate their elongation.</text>
</comment>
<dbReference type="GO" id="GO:0005886">
    <property type="term" value="C:plasma membrane"/>
    <property type="evidence" value="ECO:0007669"/>
    <property type="project" value="UniProtKB-UniRule"/>
</dbReference>
<evidence type="ECO:0000313" key="8">
    <source>
        <dbReference type="EMBL" id="OYD13689.1"/>
    </source>
</evidence>
<organism evidence="8 10">
    <name type="scientific">candidate division WOR-3 bacterium JGI_Cruoil_03_44_89</name>
    <dbReference type="NCBI Taxonomy" id="1973748"/>
    <lineage>
        <taxon>Bacteria</taxon>
        <taxon>Bacteria division WOR-3</taxon>
    </lineage>
</organism>
<sequence>MGILFLSFLIISSPNYAYVEIEKGEGCESIAEKLHEDGVVRHPLLFTVWARITGNDRRIKAGRYEFNAPSGIREVLRKMVRGEVLDIRVVIPEGKNIFEVAQIFQSHAGMDGGEFIELARDSSLMNKFDIHAPTLEGFLFPDTYFAFDSIPPGRVIEMMVKRFFEMFDSTMRKRMDSLGFTLNEVVTLASLIQLEAKVREEIPIISSVYHNRLEKGRRLESCPTILYILPERKSKLFYEDLTIDSPYNTYMHPGLPPGAICNPGKDAILATLYPVKTDYLYFVAKGDGTHIFSKTYKEHTAAKKGIGGREGR</sequence>
<keyword evidence="6 7" id="KW-0961">Cell wall biogenesis/degradation</keyword>
<keyword evidence="5 7" id="KW-0456">Lyase</keyword>
<comment type="catalytic activity">
    <reaction evidence="7">
        <text>a peptidoglycan chain = a peptidoglycan chain with N-acetyl-1,6-anhydromuramyl-[peptide] at the reducing end + a peptidoglycan chain with N-acetylglucosamine at the non-reducing end.</text>
        <dbReference type="EC" id="4.2.2.29"/>
    </reaction>
</comment>
<dbReference type="PANTHER" id="PTHR30518:SF2">
    <property type="entry name" value="ENDOLYTIC MUREIN TRANSGLYCOSYLASE"/>
    <property type="match status" value="1"/>
</dbReference>
<evidence type="ECO:0000256" key="7">
    <source>
        <dbReference type="HAMAP-Rule" id="MF_02065"/>
    </source>
</evidence>
<keyword evidence="1 7" id="KW-1003">Cell membrane</keyword>
<dbReference type="AlphaFoldDB" id="A0A235BNS4"/>